<keyword evidence="3" id="KW-1185">Reference proteome</keyword>
<feature type="region of interest" description="Disordered" evidence="1">
    <location>
        <begin position="27"/>
        <end position="48"/>
    </location>
</feature>
<organism evidence="2 3">
    <name type="scientific">Hypholoma sublateritium (strain FD-334 SS-4)</name>
    <dbReference type="NCBI Taxonomy" id="945553"/>
    <lineage>
        <taxon>Eukaryota</taxon>
        <taxon>Fungi</taxon>
        <taxon>Dikarya</taxon>
        <taxon>Basidiomycota</taxon>
        <taxon>Agaricomycotina</taxon>
        <taxon>Agaricomycetes</taxon>
        <taxon>Agaricomycetidae</taxon>
        <taxon>Agaricales</taxon>
        <taxon>Agaricineae</taxon>
        <taxon>Strophariaceae</taxon>
        <taxon>Hypholoma</taxon>
    </lineage>
</organism>
<evidence type="ECO:0000313" key="3">
    <source>
        <dbReference type="Proteomes" id="UP000054270"/>
    </source>
</evidence>
<dbReference type="AlphaFoldDB" id="A0A0D2MWA9"/>
<evidence type="ECO:0000313" key="2">
    <source>
        <dbReference type="EMBL" id="KJA28253.1"/>
    </source>
</evidence>
<gene>
    <name evidence="2" type="ORF">HYPSUDRAFT_197755</name>
</gene>
<name>A0A0D2MWA9_HYPSF</name>
<sequence length="256" mass="28338">MELCSALTHQQTAHGLGRILEPDLSVGEPVLDNQRPPTSSNVSAPGLRCAQNGAVPSITDEHRRHGVLPDDPAAHLDQHSEHPDYDAPKTALFLRSRTRRHGALSDNPAAYLDQHSDDRYSAWPTALCMTASDQHLRKNTRSRIRDSQKSKFPSVLIELQELALAVDKPPLTNSRPPSRPPPPSAAMRPASTKVSPQYAAQMSTLRRRRTTTSCPWGRCADHSRPSPFVDFNDFARRHLSTLTLTTPALLFPKTDV</sequence>
<protein>
    <submittedName>
        <fullName evidence="2">Uncharacterized protein</fullName>
    </submittedName>
</protein>
<feature type="compositionally biased region" description="Basic and acidic residues" evidence="1">
    <location>
        <begin position="72"/>
        <end position="86"/>
    </location>
</feature>
<reference evidence="3" key="1">
    <citation type="submission" date="2014-04" db="EMBL/GenBank/DDBJ databases">
        <title>Evolutionary Origins and Diversification of the Mycorrhizal Mutualists.</title>
        <authorList>
            <consortium name="DOE Joint Genome Institute"/>
            <consortium name="Mycorrhizal Genomics Consortium"/>
            <person name="Kohler A."/>
            <person name="Kuo A."/>
            <person name="Nagy L.G."/>
            <person name="Floudas D."/>
            <person name="Copeland A."/>
            <person name="Barry K.W."/>
            <person name="Cichocki N."/>
            <person name="Veneault-Fourrey C."/>
            <person name="LaButti K."/>
            <person name="Lindquist E.A."/>
            <person name="Lipzen A."/>
            <person name="Lundell T."/>
            <person name="Morin E."/>
            <person name="Murat C."/>
            <person name="Riley R."/>
            <person name="Ohm R."/>
            <person name="Sun H."/>
            <person name="Tunlid A."/>
            <person name="Henrissat B."/>
            <person name="Grigoriev I.V."/>
            <person name="Hibbett D.S."/>
            <person name="Martin F."/>
        </authorList>
    </citation>
    <scope>NUCLEOTIDE SEQUENCE [LARGE SCALE GENOMIC DNA]</scope>
    <source>
        <strain evidence="3">FD-334 SS-4</strain>
    </source>
</reference>
<dbReference type="Proteomes" id="UP000054270">
    <property type="component" value="Unassembled WGS sequence"/>
</dbReference>
<feature type="region of interest" description="Disordered" evidence="1">
    <location>
        <begin position="167"/>
        <end position="197"/>
    </location>
</feature>
<dbReference type="EMBL" id="KN817522">
    <property type="protein sequence ID" value="KJA28253.1"/>
    <property type="molecule type" value="Genomic_DNA"/>
</dbReference>
<accession>A0A0D2MWA9</accession>
<feature type="region of interest" description="Disordered" evidence="1">
    <location>
        <begin position="62"/>
        <end position="86"/>
    </location>
</feature>
<proteinExistence type="predicted"/>
<evidence type="ECO:0000256" key="1">
    <source>
        <dbReference type="SAM" id="MobiDB-lite"/>
    </source>
</evidence>